<comment type="caution">
    <text evidence="2">The sequence shown here is derived from an EMBL/GenBank/DDBJ whole genome shotgun (WGS) entry which is preliminary data.</text>
</comment>
<dbReference type="AlphaFoldDB" id="A0AAV1QJK0"/>
<accession>A0AAV1QJK0</accession>
<evidence type="ECO:0000313" key="3">
    <source>
        <dbReference type="Proteomes" id="UP001314229"/>
    </source>
</evidence>
<protein>
    <submittedName>
        <fullName evidence="2">Uncharacterized protein</fullName>
    </submittedName>
</protein>
<keyword evidence="3" id="KW-1185">Reference proteome</keyword>
<dbReference type="Proteomes" id="UP001314229">
    <property type="component" value="Unassembled WGS sequence"/>
</dbReference>
<name>A0AAV1QJK0_SCOSC</name>
<feature type="region of interest" description="Disordered" evidence="1">
    <location>
        <begin position="1"/>
        <end position="22"/>
    </location>
</feature>
<feature type="compositionally biased region" description="Low complexity" evidence="1">
    <location>
        <begin position="9"/>
        <end position="22"/>
    </location>
</feature>
<evidence type="ECO:0000313" key="2">
    <source>
        <dbReference type="EMBL" id="CAK6983315.1"/>
    </source>
</evidence>
<reference evidence="2 3" key="1">
    <citation type="submission" date="2024-01" db="EMBL/GenBank/DDBJ databases">
        <authorList>
            <person name="Alioto T."/>
            <person name="Alioto T."/>
            <person name="Gomez Garrido J."/>
        </authorList>
    </citation>
    <scope>NUCLEOTIDE SEQUENCE [LARGE SCALE GENOMIC DNA]</scope>
</reference>
<gene>
    <name evidence="2" type="ORF">FSCOSCO3_A032097</name>
</gene>
<sequence>MLNQRLQKSSSSSVLSRASPAACSPELHRQRALQSFTGSVLSRASPAACSPELHRQRGLQSFTGSVLSRASPAACSPELHRQPALQSFTGSLLSRASPAVCRPEAAGSSVRTKEGLGRRGEAEAVRRDLQHSPGSHQTKVFLSDHLVRATLLQAEMFDVLSRLWMPL</sequence>
<dbReference type="EMBL" id="CAWUFR010001267">
    <property type="protein sequence ID" value="CAK6983315.1"/>
    <property type="molecule type" value="Genomic_DNA"/>
</dbReference>
<proteinExistence type="predicted"/>
<evidence type="ECO:0000256" key="1">
    <source>
        <dbReference type="SAM" id="MobiDB-lite"/>
    </source>
</evidence>
<organism evidence="2 3">
    <name type="scientific">Scomber scombrus</name>
    <name type="common">Atlantic mackerel</name>
    <name type="synonym">Scomber vernalis</name>
    <dbReference type="NCBI Taxonomy" id="13677"/>
    <lineage>
        <taxon>Eukaryota</taxon>
        <taxon>Metazoa</taxon>
        <taxon>Chordata</taxon>
        <taxon>Craniata</taxon>
        <taxon>Vertebrata</taxon>
        <taxon>Euteleostomi</taxon>
        <taxon>Actinopterygii</taxon>
        <taxon>Neopterygii</taxon>
        <taxon>Teleostei</taxon>
        <taxon>Neoteleostei</taxon>
        <taxon>Acanthomorphata</taxon>
        <taxon>Pelagiaria</taxon>
        <taxon>Scombriformes</taxon>
        <taxon>Scombridae</taxon>
        <taxon>Scomber</taxon>
    </lineage>
</organism>